<feature type="region of interest" description="Disordered" evidence="1">
    <location>
        <begin position="1"/>
        <end position="66"/>
    </location>
</feature>
<sequence>MLQGRRPVFAPRVRRDRPGRLEQPPGRPAARPSRSRTAARPRHRRRTPGAVLDRPLPKGAAPPAAG</sequence>
<dbReference type="AlphaFoldDB" id="A0A5S4GI37"/>
<evidence type="ECO:0000313" key="2">
    <source>
        <dbReference type="EMBL" id="TMR32174.1"/>
    </source>
</evidence>
<comment type="caution">
    <text evidence="2">The sequence shown here is derived from an EMBL/GenBank/DDBJ whole genome shotgun (WGS) entry which is preliminary data.</text>
</comment>
<name>A0A5S4GI37_9ACTN</name>
<organism evidence="2 3">
    <name type="scientific">Nonomuraea zeae</name>
    <dbReference type="NCBI Taxonomy" id="1642303"/>
    <lineage>
        <taxon>Bacteria</taxon>
        <taxon>Bacillati</taxon>
        <taxon>Actinomycetota</taxon>
        <taxon>Actinomycetes</taxon>
        <taxon>Streptosporangiales</taxon>
        <taxon>Streptosporangiaceae</taxon>
        <taxon>Nonomuraea</taxon>
    </lineage>
</organism>
<feature type="compositionally biased region" description="Low complexity" evidence="1">
    <location>
        <begin position="57"/>
        <end position="66"/>
    </location>
</feature>
<reference evidence="2 3" key="1">
    <citation type="submission" date="2019-05" db="EMBL/GenBank/DDBJ databases">
        <title>Draft genome sequence of Nonomuraea zeae DSM 100528.</title>
        <authorList>
            <person name="Saricaoglu S."/>
            <person name="Isik K."/>
        </authorList>
    </citation>
    <scope>NUCLEOTIDE SEQUENCE [LARGE SCALE GENOMIC DNA]</scope>
    <source>
        <strain evidence="2 3">DSM 100528</strain>
    </source>
</reference>
<evidence type="ECO:0000313" key="3">
    <source>
        <dbReference type="Proteomes" id="UP000306628"/>
    </source>
</evidence>
<proteinExistence type="predicted"/>
<accession>A0A5S4GI37</accession>
<protein>
    <submittedName>
        <fullName evidence="2">Uncharacterized protein</fullName>
    </submittedName>
</protein>
<feature type="compositionally biased region" description="Basic residues" evidence="1">
    <location>
        <begin position="33"/>
        <end position="47"/>
    </location>
</feature>
<evidence type="ECO:0000256" key="1">
    <source>
        <dbReference type="SAM" id="MobiDB-lite"/>
    </source>
</evidence>
<dbReference type="Proteomes" id="UP000306628">
    <property type="component" value="Unassembled WGS sequence"/>
</dbReference>
<keyword evidence="3" id="KW-1185">Reference proteome</keyword>
<dbReference type="EMBL" id="VCKX01000073">
    <property type="protein sequence ID" value="TMR32174.1"/>
    <property type="molecule type" value="Genomic_DNA"/>
</dbReference>
<gene>
    <name evidence="2" type="ORF">ETD85_23675</name>
</gene>